<dbReference type="EMBL" id="CP036278">
    <property type="protein sequence ID" value="QDU59142.1"/>
    <property type="molecule type" value="Genomic_DNA"/>
</dbReference>
<gene>
    <name evidence="4" type="ORF">Pan181_53830</name>
</gene>
<feature type="compositionally biased region" description="Basic and acidic residues" evidence="1">
    <location>
        <begin position="297"/>
        <end position="309"/>
    </location>
</feature>
<reference evidence="4 5" key="1">
    <citation type="submission" date="2019-02" db="EMBL/GenBank/DDBJ databases">
        <title>Deep-cultivation of Planctomycetes and their phenomic and genomic characterization uncovers novel biology.</title>
        <authorList>
            <person name="Wiegand S."/>
            <person name="Jogler M."/>
            <person name="Boedeker C."/>
            <person name="Pinto D."/>
            <person name="Vollmers J."/>
            <person name="Rivas-Marin E."/>
            <person name="Kohn T."/>
            <person name="Peeters S.H."/>
            <person name="Heuer A."/>
            <person name="Rast P."/>
            <person name="Oberbeckmann S."/>
            <person name="Bunk B."/>
            <person name="Jeske O."/>
            <person name="Meyerdierks A."/>
            <person name="Storesund J.E."/>
            <person name="Kallscheuer N."/>
            <person name="Luecker S."/>
            <person name="Lage O.M."/>
            <person name="Pohl T."/>
            <person name="Merkel B.J."/>
            <person name="Hornburger P."/>
            <person name="Mueller R.-W."/>
            <person name="Bruemmer F."/>
            <person name="Labrenz M."/>
            <person name="Spormann A.M."/>
            <person name="Op den Camp H."/>
            <person name="Overmann J."/>
            <person name="Amann R."/>
            <person name="Jetten M.S.M."/>
            <person name="Mascher T."/>
            <person name="Medema M.H."/>
            <person name="Devos D.P."/>
            <person name="Kaster A.-K."/>
            <person name="Ovreas L."/>
            <person name="Rohde M."/>
            <person name="Galperin M.Y."/>
            <person name="Jogler C."/>
        </authorList>
    </citation>
    <scope>NUCLEOTIDE SEQUENCE [LARGE SCALE GENOMIC DNA]</scope>
    <source>
        <strain evidence="4 5">Pan181</strain>
    </source>
</reference>
<proteinExistence type="predicted"/>
<dbReference type="RefSeq" id="WP_145251849.1">
    <property type="nucleotide sequence ID" value="NZ_CP036278.1"/>
</dbReference>
<accession>A0A518AWM8</accession>
<keyword evidence="2" id="KW-0732">Signal</keyword>
<feature type="domain" description="Phosphodiester glycosidase" evidence="3">
    <location>
        <begin position="103"/>
        <end position="289"/>
    </location>
</feature>
<evidence type="ECO:0000256" key="2">
    <source>
        <dbReference type="SAM" id="SignalP"/>
    </source>
</evidence>
<feature type="signal peptide" evidence="2">
    <location>
        <begin position="1"/>
        <end position="20"/>
    </location>
</feature>
<dbReference type="PANTHER" id="PTHR40446">
    <property type="entry name" value="N-ACETYLGLUCOSAMINE-1-PHOSPHODIESTER ALPHA-N-ACETYLGLUCOSAMINIDASE"/>
    <property type="match status" value="1"/>
</dbReference>
<feature type="region of interest" description="Disordered" evidence="1">
    <location>
        <begin position="297"/>
        <end position="316"/>
    </location>
</feature>
<dbReference type="Proteomes" id="UP000315750">
    <property type="component" value="Chromosome"/>
</dbReference>
<organism evidence="4 5">
    <name type="scientific">Aeoliella mucimassa</name>
    <dbReference type="NCBI Taxonomy" id="2527972"/>
    <lineage>
        <taxon>Bacteria</taxon>
        <taxon>Pseudomonadati</taxon>
        <taxon>Planctomycetota</taxon>
        <taxon>Planctomycetia</taxon>
        <taxon>Pirellulales</taxon>
        <taxon>Lacipirellulaceae</taxon>
        <taxon>Aeoliella</taxon>
    </lineage>
</organism>
<evidence type="ECO:0000313" key="4">
    <source>
        <dbReference type="EMBL" id="QDU59142.1"/>
    </source>
</evidence>
<evidence type="ECO:0000313" key="5">
    <source>
        <dbReference type="Proteomes" id="UP000315750"/>
    </source>
</evidence>
<keyword evidence="5" id="KW-1185">Reference proteome</keyword>
<evidence type="ECO:0000259" key="3">
    <source>
        <dbReference type="Pfam" id="PF09992"/>
    </source>
</evidence>
<name>A0A518AWM8_9BACT</name>
<sequence precursor="true">MRPWFVALLCAAFAASVVEAEVPERLAPITRQAEPYQGVTYYRLIGGRNKTTPAVLPRPLVIHLLEIDPQAEGLTFFGTPDNGDAPAEYTRQVTSEFLKQHRLSLAVNGDFFSMEMGTNTDAQGLGASNGKIGSHPAAEGKVCASLVITKDNKVSIVTTADIPEGTWNAVSGGPILVTDGENVARKPENDKLHPRTAAGINTETGHLFLLVADGRQPGFSEGMYLSEMADLFLEFGVNQAINLDGGGSTTLVFADGNEGAPRVINSPSSGATRWTAGWERPVANHLGVTAAVNEDYKRLPTPREQEKAQEALSQSK</sequence>
<feature type="chain" id="PRO_5021943319" description="Phosphodiester glycosidase domain-containing protein" evidence="2">
    <location>
        <begin position="21"/>
        <end position="316"/>
    </location>
</feature>
<evidence type="ECO:0000256" key="1">
    <source>
        <dbReference type="SAM" id="MobiDB-lite"/>
    </source>
</evidence>
<dbReference type="PANTHER" id="PTHR40446:SF2">
    <property type="entry name" value="N-ACETYLGLUCOSAMINE-1-PHOSPHODIESTER ALPHA-N-ACETYLGLUCOSAMINIDASE"/>
    <property type="match status" value="1"/>
</dbReference>
<protein>
    <recommendedName>
        <fullName evidence="3">Phosphodiester glycosidase domain-containing protein</fullName>
    </recommendedName>
</protein>
<dbReference type="OrthoDB" id="9809781at2"/>
<dbReference type="InterPro" id="IPR018711">
    <property type="entry name" value="NAGPA"/>
</dbReference>
<dbReference type="Pfam" id="PF09992">
    <property type="entry name" value="NAGPA"/>
    <property type="match status" value="1"/>
</dbReference>
<dbReference type="AlphaFoldDB" id="A0A518AWM8"/>
<dbReference type="KEGG" id="amuc:Pan181_53830"/>